<name>A0AAW2XR94_9LAMI</name>
<accession>A0AAW2XR94</accession>
<gene>
    <name evidence="1" type="ORF">Slati_0989400</name>
</gene>
<reference evidence="1" key="2">
    <citation type="journal article" date="2024" name="Plant">
        <title>Genomic evolution and insights into agronomic trait innovations of Sesamum species.</title>
        <authorList>
            <person name="Miao H."/>
            <person name="Wang L."/>
            <person name="Qu L."/>
            <person name="Liu H."/>
            <person name="Sun Y."/>
            <person name="Le M."/>
            <person name="Wang Q."/>
            <person name="Wei S."/>
            <person name="Zheng Y."/>
            <person name="Lin W."/>
            <person name="Duan Y."/>
            <person name="Cao H."/>
            <person name="Xiong S."/>
            <person name="Wang X."/>
            <person name="Wei L."/>
            <person name="Li C."/>
            <person name="Ma Q."/>
            <person name="Ju M."/>
            <person name="Zhao R."/>
            <person name="Li G."/>
            <person name="Mu C."/>
            <person name="Tian Q."/>
            <person name="Mei H."/>
            <person name="Zhang T."/>
            <person name="Gao T."/>
            <person name="Zhang H."/>
        </authorList>
    </citation>
    <scope>NUCLEOTIDE SEQUENCE</scope>
    <source>
        <strain evidence="1">KEN1</strain>
    </source>
</reference>
<dbReference type="EMBL" id="JACGWN010000003">
    <property type="protein sequence ID" value="KAL0456502.1"/>
    <property type="molecule type" value="Genomic_DNA"/>
</dbReference>
<sequence length="54" mass="6245">MTLSPPLGIFEASAARVPTVLVQEPEGNMTYWWNCEDESIFWVFHLMAGKFIRK</sequence>
<comment type="caution">
    <text evidence="1">The sequence shown here is derived from an EMBL/GenBank/DDBJ whole genome shotgun (WGS) entry which is preliminary data.</text>
</comment>
<reference evidence="1" key="1">
    <citation type="submission" date="2020-06" db="EMBL/GenBank/DDBJ databases">
        <authorList>
            <person name="Li T."/>
            <person name="Hu X."/>
            <person name="Zhang T."/>
            <person name="Song X."/>
            <person name="Zhang H."/>
            <person name="Dai N."/>
            <person name="Sheng W."/>
            <person name="Hou X."/>
            <person name="Wei L."/>
        </authorList>
    </citation>
    <scope>NUCLEOTIDE SEQUENCE</scope>
    <source>
        <strain evidence="1">KEN1</strain>
        <tissue evidence="1">Leaf</tissue>
    </source>
</reference>
<evidence type="ECO:0000313" key="1">
    <source>
        <dbReference type="EMBL" id="KAL0456502.1"/>
    </source>
</evidence>
<protein>
    <submittedName>
        <fullName evidence="1">Uncharacterized protein</fullName>
    </submittedName>
</protein>
<proteinExistence type="predicted"/>
<dbReference type="AlphaFoldDB" id="A0AAW2XR94"/>
<organism evidence="1">
    <name type="scientific">Sesamum latifolium</name>
    <dbReference type="NCBI Taxonomy" id="2727402"/>
    <lineage>
        <taxon>Eukaryota</taxon>
        <taxon>Viridiplantae</taxon>
        <taxon>Streptophyta</taxon>
        <taxon>Embryophyta</taxon>
        <taxon>Tracheophyta</taxon>
        <taxon>Spermatophyta</taxon>
        <taxon>Magnoliopsida</taxon>
        <taxon>eudicotyledons</taxon>
        <taxon>Gunneridae</taxon>
        <taxon>Pentapetalae</taxon>
        <taxon>asterids</taxon>
        <taxon>lamiids</taxon>
        <taxon>Lamiales</taxon>
        <taxon>Pedaliaceae</taxon>
        <taxon>Sesamum</taxon>
    </lineage>
</organism>